<evidence type="ECO:0008006" key="3">
    <source>
        <dbReference type="Google" id="ProtNLM"/>
    </source>
</evidence>
<protein>
    <recommendedName>
        <fullName evidence="3">Methyltransferase</fullName>
    </recommendedName>
</protein>
<sequence>MNYVEYFSNLKCQYFHEYQYSYSKLNVKDKTITIIGNDCGSSALYFLIRNAKYIIGYEKDENLNKLFKEKVCKDFNICDKVEVHGEWKGDEYPNTNIFIIDCEGCEEKLDVSKLEKYEQYCIAIHDWTKNRVELMRKLYGLTFTYISDDGREIVLCKIR</sequence>
<accession>B6EFD6</accession>
<name>B6EFD6_9VIRU</name>
<keyword evidence="2" id="KW-1185">Reference proteome</keyword>
<dbReference type="RefSeq" id="YP_009094255.1">
    <property type="nucleotide sequence ID" value="NC_025375.1"/>
</dbReference>
<dbReference type="EMBL" id="FM164764">
    <property type="protein sequence ID" value="CAQ58471.1"/>
    <property type="molecule type" value="Genomic_DNA"/>
</dbReference>
<reference evidence="1 2" key="1">
    <citation type="journal article" date="2008" name="J. Bacteriol.">
        <title>SRV, a new viral isolate from Stygiolobus and general properties of the crenarchaeal rudiviruses and their virus-host interactions.</title>
        <authorList>
            <person name="Vestergaard G."/>
            <person name="Shah S.A."/>
            <person name="Bize A."/>
            <person name="Reitberger W."/>
            <person name="Reuter M."/>
            <person name="Phan H."/>
            <person name="Briegel A."/>
            <person name="Rachel R."/>
            <person name="Garrett R.A."/>
            <person name="Prangishvili D."/>
        </authorList>
    </citation>
    <scope>NUCLEOTIDE SEQUENCE [LARGE SCALE GENOMIC DNA]</scope>
</reference>
<proteinExistence type="predicted"/>
<dbReference type="OrthoDB" id="10155at10239"/>
<evidence type="ECO:0000313" key="2">
    <source>
        <dbReference type="Proteomes" id="UP000203343"/>
    </source>
</evidence>
<dbReference type="GeneID" id="20964543"/>
<dbReference type="Proteomes" id="UP000203343">
    <property type="component" value="Segment"/>
</dbReference>
<organism evidence="1 2">
    <name type="scientific">Stygiolobus rod-shaped virus</name>
    <dbReference type="NCBI Taxonomy" id="537009"/>
    <lineage>
        <taxon>Viruses</taxon>
        <taxon>Adnaviria</taxon>
        <taxon>Zilligvirae</taxon>
        <taxon>Taleaviricota</taxon>
        <taxon>Tokiviricetes</taxon>
        <taxon>Ligamenvirales</taxon>
        <taxon>Rudiviridae</taxon>
        <taxon>Azorudivirus</taxon>
        <taxon>Azorudivirus furnasense</taxon>
        <taxon>Azorudivirus SRV</taxon>
    </lineage>
</organism>
<dbReference type="KEGG" id="vg:20964543"/>
<evidence type="ECO:0000313" key="1">
    <source>
        <dbReference type="EMBL" id="CAQ58471.1"/>
    </source>
</evidence>